<dbReference type="Pfam" id="PF00563">
    <property type="entry name" value="EAL"/>
    <property type="match status" value="1"/>
</dbReference>
<name>A0ABU6J285_9BURK</name>
<dbReference type="CDD" id="cd01948">
    <property type="entry name" value="EAL"/>
    <property type="match status" value="1"/>
</dbReference>
<accession>A0ABU6J285</accession>
<keyword evidence="8" id="KW-0472">Membrane</keyword>
<feature type="domain" description="GGDEF" evidence="10">
    <location>
        <begin position="508"/>
        <end position="641"/>
    </location>
</feature>
<keyword evidence="8" id="KW-0812">Transmembrane</keyword>
<comment type="caution">
    <text evidence="11">The sequence shown here is derived from an EMBL/GenBank/DDBJ whole genome shotgun (WGS) entry which is preliminary data.</text>
</comment>
<evidence type="ECO:0000256" key="2">
    <source>
        <dbReference type="ARBA" id="ARBA00022553"/>
    </source>
</evidence>
<keyword evidence="6" id="KW-0067">ATP-binding</keyword>
<evidence type="ECO:0000313" key="11">
    <source>
        <dbReference type="EMBL" id="MEC4717724.1"/>
    </source>
</evidence>
<dbReference type="EMBL" id="JAWIIV010000001">
    <property type="protein sequence ID" value="MEC4717724.1"/>
    <property type="molecule type" value="Genomic_DNA"/>
</dbReference>
<keyword evidence="7" id="KW-0902">Two-component regulatory system</keyword>
<keyword evidence="12" id="KW-1185">Reference proteome</keyword>
<dbReference type="Gene3D" id="3.30.70.270">
    <property type="match status" value="1"/>
</dbReference>
<dbReference type="Proteomes" id="UP001352263">
    <property type="component" value="Unassembled WGS sequence"/>
</dbReference>
<dbReference type="InterPro" id="IPR001633">
    <property type="entry name" value="EAL_dom"/>
</dbReference>
<evidence type="ECO:0000256" key="4">
    <source>
        <dbReference type="ARBA" id="ARBA00022741"/>
    </source>
</evidence>
<evidence type="ECO:0000256" key="8">
    <source>
        <dbReference type="SAM" id="Phobius"/>
    </source>
</evidence>
<dbReference type="InterPro" id="IPR052155">
    <property type="entry name" value="Biofilm_reg_signaling"/>
</dbReference>
<feature type="domain" description="EAL" evidence="9">
    <location>
        <begin position="650"/>
        <end position="904"/>
    </location>
</feature>
<dbReference type="CDD" id="cd12914">
    <property type="entry name" value="PDC1_DGC_like"/>
    <property type="match status" value="1"/>
</dbReference>
<keyword evidence="4" id="KW-0547">Nucleotide-binding</keyword>
<evidence type="ECO:0000256" key="7">
    <source>
        <dbReference type="ARBA" id="ARBA00023012"/>
    </source>
</evidence>
<dbReference type="PANTHER" id="PTHR44757:SF2">
    <property type="entry name" value="BIOFILM ARCHITECTURE MAINTENANCE PROTEIN MBAA"/>
    <property type="match status" value="1"/>
</dbReference>
<dbReference type="SMART" id="SM00052">
    <property type="entry name" value="EAL"/>
    <property type="match status" value="1"/>
</dbReference>
<dbReference type="CDD" id="cd01949">
    <property type="entry name" value="GGDEF"/>
    <property type="match status" value="1"/>
</dbReference>
<evidence type="ECO:0000313" key="12">
    <source>
        <dbReference type="Proteomes" id="UP001352263"/>
    </source>
</evidence>
<proteinExistence type="predicted"/>
<dbReference type="InterPro" id="IPR000160">
    <property type="entry name" value="GGDEF_dom"/>
</dbReference>
<dbReference type="SMART" id="SM00267">
    <property type="entry name" value="GGDEF"/>
    <property type="match status" value="1"/>
</dbReference>
<sequence>MDPDQRTYPTLPPGRSALRTWRNRLDFLIANGRLALWWILGTAVLLLISWQLLLYRLDKERSAVIDTALVEAGILSRGYAQHVQRTITTIDQLLLVIKAEWETSRDRVRLEDFKQRGVFPESAPFNASIVDRNGLRVTSTFGPGALRSSPDVSDRPYYLAHKTAGSDFLFMSLPTWGRSTGNPIIQYSRRLSDASGNFDGVVLISVDLGFLTANYDEVTLGPFGFLGVIGTDGRVRVARTGETVHDPAFNPIPSPPELSIPAGKRFFEGGSLFRDGRSRFVGWQQVEGYDIIALTGLDHDTVMAPYWRRRSAALKTAAALSLGVLVFAAIAAVLSLRLAWRKRQLELARATYRIATEGGSEGFYISRPIRDKNGRIVDFEAIDCNQRGAAFYGYRPEEFIGVRLSVLYSPADIGVVIGALGTAAEQGMFEGELCLAGDNDPNRRYMHLKAVRSDGDLAVTLRDITREKQHVLELERIGNEDVLTGLPNRLWVQSFLPDAVGRAARAGAKLAVLFIDLDGFKRVNDTLGHAAGDEVLRNAALRLREAVRPHDKVIRLGGDEFVVVIEHVVQESDAAHVAERILHAFHEKFRLSAGAAAVGTSIGISVFPDDAEDAGALLQNADVAMYLAKTSGKHTYRFFDPKFYDALRNRLQREADLRHAIEHDQFVIHYQPRIDVKTGRTSSMEALVRWAHPTEGILQPGSFIDLAEETGLVVQLGQLVLDKVCAQIAHWTRTGDVMVPVSVNVSSRQFNEADISRIFREALARHGVDARLVEVELTEATMMNGDQDINSALHDMHKQGLTLLVDDFGTGYSSLAKLQQLDFDVLKVDRAFTRELGRSDQGNVFFQAIITMAHALGMRVVAEGVEEERQLDILRALGCDEVQGYLLSQPLAPTSSQNGLFRELHRLPT</sequence>
<dbReference type="SUPFAM" id="SSF103190">
    <property type="entry name" value="Sensory domain-like"/>
    <property type="match status" value="1"/>
</dbReference>
<dbReference type="PROSITE" id="PS50883">
    <property type="entry name" value="EAL"/>
    <property type="match status" value="1"/>
</dbReference>
<dbReference type="PROSITE" id="PS50887">
    <property type="entry name" value="GGDEF"/>
    <property type="match status" value="1"/>
</dbReference>
<reference evidence="11 12" key="1">
    <citation type="submission" date="2023-10" db="EMBL/GenBank/DDBJ databases">
        <title>Noviherbaspirillum sp. CPCC 100848 genome assembly.</title>
        <authorList>
            <person name="Li X.Y."/>
            <person name="Fang X.M."/>
        </authorList>
    </citation>
    <scope>NUCLEOTIDE SEQUENCE [LARGE SCALE GENOMIC DNA]</scope>
    <source>
        <strain evidence="11 12">CPCC 100848</strain>
    </source>
</reference>
<evidence type="ECO:0000256" key="3">
    <source>
        <dbReference type="ARBA" id="ARBA00022679"/>
    </source>
</evidence>
<comment type="subcellular location">
    <subcellularLocation>
        <location evidence="1">Membrane</location>
    </subcellularLocation>
</comment>
<protein>
    <submittedName>
        <fullName evidence="11">EAL domain-containing protein</fullName>
    </submittedName>
</protein>
<dbReference type="PANTHER" id="PTHR44757">
    <property type="entry name" value="DIGUANYLATE CYCLASE DGCP"/>
    <property type="match status" value="1"/>
</dbReference>
<dbReference type="InterPro" id="IPR043128">
    <property type="entry name" value="Rev_trsase/Diguanyl_cyclase"/>
</dbReference>
<dbReference type="InterPro" id="IPR035965">
    <property type="entry name" value="PAS-like_dom_sf"/>
</dbReference>
<dbReference type="RefSeq" id="WP_326504474.1">
    <property type="nucleotide sequence ID" value="NZ_JAWIIV010000001.1"/>
</dbReference>
<feature type="transmembrane region" description="Helical" evidence="8">
    <location>
        <begin position="317"/>
        <end position="340"/>
    </location>
</feature>
<dbReference type="InterPro" id="IPR035919">
    <property type="entry name" value="EAL_sf"/>
</dbReference>
<keyword evidence="8" id="KW-1133">Transmembrane helix</keyword>
<gene>
    <name evidence="11" type="ORF">RY831_01040</name>
</gene>
<keyword evidence="5" id="KW-0418">Kinase</keyword>
<dbReference type="InterPro" id="IPR029787">
    <property type="entry name" value="Nucleotide_cyclase"/>
</dbReference>
<dbReference type="SUPFAM" id="SSF55785">
    <property type="entry name" value="PYP-like sensor domain (PAS domain)"/>
    <property type="match status" value="1"/>
</dbReference>
<evidence type="ECO:0000256" key="6">
    <source>
        <dbReference type="ARBA" id="ARBA00022840"/>
    </source>
</evidence>
<evidence type="ECO:0000259" key="10">
    <source>
        <dbReference type="PROSITE" id="PS50887"/>
    </source>
</evidence>
<keyword evidence="2" id="KW-0597">Phosphoprotein</keyword>
<evidence type="ECO:0000256" key="5">
    <source>
        <dbReference type="ARBA" id="ARBA00022777"/>
    </source>
</evidence>
<dbReference type="CDD" id="cd12915">
    <property type="entry name" value="PDC2_DGC_like"/>
    <property type="match status" value="1"/>
</dbReference>
<dbReference type="Gene3D" id="3.30.450.20">
    <property type="entry name" value="PAS domain"/>
    <property type="match status" value="2"/>
</dbReference>
<dbReference type="NCBIfam" id="TIGR00254">
    <property type="entry name" value="GGDEF"/>
    <property type="match status" value="1"/>
</dbReference>
<dbReference type="SUPFAM" id="SSF141868">
    <property type="entry name" value="EAL domain-like"/>
    <property type="match status" value="1"/>
</dbReference>
<organism evidence="11 12">
    <name type="scientific">Noviherbaspirillum album</name>
    <dbReference type="NCBI Taxonomy" id="3080276"/>
    <lineage>
        <taxon>Bacteria</taxon>
        <taxon>Pseudomonadati</taxon>
        <taxon>Pseudomonadota</taxon>
        <taxon>Betaproteobacteria</taxon>
        <taxon>Burkholderiales</taxon>
        <taxon>Oxalobacteraceae</taxon>
        <taxon>Noviherbaspirillum</taxon>
    </lineage>
</organism>
<evidence type="ECO:0000259" key="9">
    <source>
        <dbReference type="PROSITE" id="PS50883"/>
    </source>
</evidence>
<dbReference type="InterPro" id="IPR029151">
    <property type="entry name" value="Sensor-like_sf"/>
</dbReference>
<dbReference type="SUPFAM" id="SSF55073">
    <property type="entry name" value="Nucleotide cyclase"/>
    <property type="match status" value="1"/>
</dbReference>
<feature type="transmembrane region" description="Helical" evidence="8">
    <location>
        <begin position="35"/>
        <end position="55"/>
    </location>
</feature>
<keyword evidence="3" id="KW-0808">Transferase</keyword>
<dbReference type="Gene3D" id="3.20.20.450">
    <property type="entry name" value="EAL domain"/>
    <property type="match status" value="1"/>
</dbReference>
<evidence type="ECO:0000256" key="1">
    <source>
        <dbReference type="ARBA" id="ARBA00004370"/>
    </source>
</evidence>
<dbReference type="Pfam" id="PF00990">
    <property type="entry name" value="GGDEF"/>
    <property type="match status" value="1"/>
</dbReference>